<dbReference type="InterPro" id="IPR050191">
    <property type="entry name" value="ATP-dep_DNA_ligase"/>
</dbReference>
<dbReference type="GO" id="GO:0003910">
    <property type="term" value="F:DNA ligase (ATP) activity"/>
    <property type="evidence" value="ECO:0007669"/>
    <property type="project" value="UniProtKB-EC"/>
</dbReference>
<evidence type="ECO:0000256" key="1">
    <source>
        <dbReference type="ARBA" id="ARBA00007572"/>
    </source>
</evidence>
<dbReference type="KEGG" id="pzu:PHZ_c2709"/>
<dbReference type="InterPro" id="IPR044119">
    <property type="entry name" value="Adenylation_LigC-like"/>
</dbReference>
<name>B4RHS7_PHEZH</name>
<dbReference type="PANTHER" id="PTHR45674">
    <property type="entry name" value="DNA LIGASE 1/3 FAMILY MEMBER"/>
    <property type="match status" value="1"/>
</dbReference>
<protein>
    <recommendedName>
        <fullName evidence="2">DNA ligase (ATP)</fullName>
        <ecNumber evidence="2">6.5.1.1</ecNumber>
    </recommendedName>
</protein>
<dbReference type="InterPro" id="IPR012340">
    <property type="entry name" value="NA-bd_OB-fold"/>
</dbReference>
<feature type="domain" description="DNA ligase ATP-dependent C-terminal" evidence="7">
    <location>
        <begin position="224"/>
        <end position="323"/>
    </location>
</feature>
<feature type="region of interest" description="Disordered" evidence="5">
    <location>
        <begin position="266"/>
        <end position="287"/>
    </location>
</feature>
<accession>B4RHS7</accession>
<dbReference type="Pfam" id="PF01068">
    <property type="entry name" value="DNA_ligase_A_M"/>
    <property type="match status" value="1"/>
</dbReference>
<dbReference type="PANTHER" id="PTHR45674:SF4">
    <property type="entry name" value="DNA LIGASE 1"/>
    <property type="match status" value="1"/>
</dbReference>
<dbReference type="SUPFAM" id="SSF56091">
    <property type="entry name" value="DNA ligase/mRNA capping enzyme, catalytic domain"/>
    <property type="match status" value="1"/>
</dbReference>
<dbReference type="EC" id="6.5.1.1" evidence="2"/>
<dbReference type="CDD" id="cd07970">
    <property type="entry name" value="OBF_DNA_ligase_LigC"/>
    <property type="match status" value="1"/>
</dbReference>
<evidence type="ECO:0000259" key="7">
    <source>
        <dbReference type="Pfam" id="PF04679"/>
    </source>
</evidence>
<dbReference type="AlphaFoldDB" id="B4RHS7"/>
<dbReference type="EMBL" id="CP000747">
    <property type="protein sequence ID" value="ACG79118.1"/>
    <property type="molecule type" value="Genomic_DNA"/>
</dbReference>
<dbReference type="InterPro" id="IPR044117">
    <property type="entry name" value="OBF_LigC-like"/>
</dbReference>
<comment type="similarity">
    <text evidence="1">Belongs to the ATP-dependent DNA ligase family.</text>
</comment>
<dbReference type="GO" id="GO:0006281">
    <property type="term" value="P:DNA repair"/>
    <property type="evidence" value="ECO:0007669"/>
    <property type="project" value="InterPro"/>
</dbReference>
<dbReference type="OrthoDB" id="9770771at2"/>
<gene>
    <name evidence="8" type="ordered locus">PHZ_c2709</name>
</gene>
<dbReference type="eggNOG" id="COG1793">
    <property type="taxonomic scope" value="Bacteria"/>
</dbReference>
<dbReference type="Pfam" id="PF04679">
    <property type="entry name" value="DNA_ligase_A_C"/>
    <property type="match status" value="1"/>
</dbReference>
<dbReference type="GO" id="GO:0006310">
    <property type="term" value="P:DNA recombination"/>
    <property type="evidence" value="ECO:0007669"/>
    <property type="project" value="InterPro"/>
</dbReference>
<dbReference type="CDD" id="cd07905">
    <property type="entry name" value="Adenylation_DNA_ligase_LigC"/>
    <property type="match status" value="1"/>
</dbReference>
<keyword evidence="9" id="KW-1185">Reference proteome</keyword>
<dbReference type="NCBIfam" id="NF006078">
    <property type="entry name" value="PRK08224.1"/>
    <property type="match status" value="1"/>
</dbReference>
<dbReference type="Gene3D" id="2.40.50.140">
    <property type="entry name" value="Nucleic acid-binding proteins"/>
    <property type="match status" value="1"/>
</dbReference>
<dbReference type="Gene3D" id="3.30.1490.70">
    <property type="match status" value="1"/>
</dbReference>
<keyword evidence="3 8" id="KW-0436">Ligase</keyword>
<dbReference type="InterPro" id="IPR012309">
    <property type="entry name" value="DNA_ligase_ATP-dep_C"/>
</dbReference>
<evidence type="ECO:0000256" key="4">
    <source>
        <dbReference type="ARBA" id="ARBA00034003"/>
    </source>
</evidence>
<dbReference type="InterPro" id="IPR012310">
    <property type="entry name" value="DNA_ligase_ATP-dep_cent"/>
</dbReference>
<comment type="catalytic activity">
    <reaction evidence="4">
        <text>ATP + (deoxyribonucleotide)n-3'-hydroxyl + 5'-phospho-(deoxyribonucleotide)m = (deoxyribonucleotide)n+m + AMP + diphosphate.</text>
        <dbReference type="EC" id="6.5.1.1"/>
    </reaction>
</comment>
<evidence type="ECO:0000256" key="5">
    <source>
        <dbReference type="SAM" id="MobiDB-lite"/>
    </source>
</evidence>
<proteinExistence type="inferred from homology"/>
<evidence type="ECO:0000256" key="3">
    <source>
        <dbReference type="ARBA" id="ARBA00022598"/>
    </source>
</evidence>
<dbReference type="HOGENOM" id="CLU_008325_4_1_5"/>
<dbReference type="Gene3D" id="3.30.470.30">
    <property type="entry name" value="DNA ligase/mRNA capping enzyme"/>
    <property type="match status" value="1"/>
</dbReference>
<evidence type="ECO:0000313" key="8">
    <source>
        <dbReference type="EMBL" id="ACG79118.1"/>
    </source>
</evidence>
<evidence type="ECO:0000259" key="6">
    <source>
        <dbReference type="Pfam" id="PF01068"/>
    </source>
</evidence>
<evidence type="ECO:0000256" key="2">
    <source>
        <dbReference type="ARBA" id="ARBA00012727"/>
    </source>
</evidence>
<reference evidence="8 9" key="1">
    <citation type="journal article" date="2008" name="BMC Genomics">
        <title>Complete genome of Phenylobacterium zucineum - a novel facultative intracellular bacterium isolated from human erythroleukemia cell line K562.</title>
        <authorList>
            <person name="Luo Y."/>
            <person name="Xu X."/>
            <person name="Ding Z."/>
            <person name="Liu Z."/>
            <person name="Zhang B."/>
            <person name="Yan Z."/>
            <person name="Sun J."/>
            <person name="Hu S."/>
            <person name="Hu X."/>
        </authorList>
    </citation>
    <scope>NUCLEOTIDE SEQUENCE [LARGE SCALE GENOMIC DNA]</scope>
    <source>
        <strain evidence="8 9">HLK1</strain>
    </source>
</reference>
<organism evidence="8 9">
    <name type="scientific">Phenylobacterium zucineum (strain HLK1)</name>
    <dbReference type="NCBI Taxonomy" id="450851"/>
    <lineage>
        <taxon>Bacteria</taxon>
        <taxon>Pseudomonadati</taxon>
        <taxon>Pseudomonadota</taxon>
        <taxon>Alphaproteobacteria</taxon>
        <taxon>Caulobacterales</taxon>
        <taxon>Caulobacteraceae</taxon>
        <taxon>Phenylobacterium</taxon>
    </lineage>
</organism>
<feature type="domain" description="ATP-dependent DNA ligase family profile" evidence="6">
    <location>
        <begin position="27"/>
        <end position="205"/>
    </location>
</feature>
<dbReference type="GO" id="GO:0005524">
    <property type="term" value="F:ATP binding"/>
    <property type="evidence" value="ECO:0007669"/>
    <property type="project" value="InterPro"/>
</dbReference>
<dbReference type="SUPFAM" id="SSF50249">
    <property type="entry name" value="Nucleic acid-binding proteins"/>
    <property type="match status" value="1"/>
</dbReference>
<sequence>MPGLSDLPVPLDLPPMEAKLVDEVPRESGWRFEPKWDGFRCLAFRAGDEVALRAKSGKPLDRFFPDVVAALRALPVERFVVDGELTIEVEGRLSFEALQLRLHPAESRVRKLAAAQPAALTLFDCLMDAKGRSLVEAPLSKRREALEAFVARLGGAPAVRLSPFTEDRARACRWLDEAGFVLDGVVAKRADGPYVPGERAMLKIKKIRTADCVVGGFRHAKGTEAVGSLLLGLYGDDGLLHHVGFTSTISNAERPELTRRLEALAGGSGFTGNAPGGPSRWSTERTGEWTPLRPELVVEVRYDQVTGERFRHGTKLVRWRPDKAPRQCTFEQIRPPARAGGVPSATASR</sequence>
<evidence type="ECO:0000313" key="9">
    <source>
        <dbReference type="Proteomes" id="UP000001868"/>
    </source>
</evidence>
<dbReference type="Proteomes" id="UP000001868">
    <property type="component" value="Chromosome"/>
</dbReference>
<dbReference type="STRING" id="450851.PHZ_c2709"/>